<dbReference type="InterPro" id="IPR027291">
    <property type="entry name" value="Glyco_hydro_38_N_sf"/>
</dbReference>
<evidence type="ECO:0000256" key="3">
    <source>
        <dbReference type="ARBA" id="ARBA00012752"/>
    </source>
</evidence>
<dbReference type="Pfam" id="PF09261">
    <property type="entry name" value="Alpha-mann_mid"/>
    <property type="match status" value="1"/>
</dbReference>
<feature type="region of interest" description="Disordered" evidence="9">
    <location>
        <begin position="1610"/>
        <end position="1688"/>
    </location>
</feature>
<feature type="domain" description="Glycoside hydrolase family 38 central" evidence="11">
    <location>
        <begin position="569"/>
        <end position="648"/>
    </location>
</feature>
<dbReference type="InterPro" id="IPR054723">
    <property type="entry name" value="Ams1-like_N"/>
</dbReference>
<keyword evidence="10" id="KW-0472">Membrane</keyword>
<evidence type="ECO:0000256" key="2">
    <source>
        <dbReference type="ARBA" id="ARBA00009792"/>
    </source>
</evidence>
<dbReference type="GO" id="GO:0009313">
    <property type="term" value="P:oligosaccharide catabolic process"/>
    <property type="evidence" value="ECO:0007669"/>
    <property type="project" value="TreeGrafter"/>
</dbReference>
<dbReference type="SUPFAM" id="SSF88713">
    <property type="entry name" value="Glycoside hydrolase/deacetylase"/>
    <property type="match status" value="1"/>
</dbReference>
<dbReference type="InterPro" id="IPR015341">
    <property type="entry name" value="Glyco_hydro_38_cen"/>
</dbReference>
<dbReference type="PANTHER" id="PTHR46017:SF1">
    <property type="entry name" value="ALPHA-MANNOSIDASE 2C1"/>
    <property type="match status" value="1"/>
</dbReference>
<dbReference type="InterPro" id="IPR011330">
    <property type="entry name" value="Glyco_hydro/deAcase_b/a-brl"/>
</dbReference>
<evidence type="ECO:0000256" key="8">
    <source>
        <dbReference type="ARBA" id="ARBA00071615"/>
    </source>
</evidence>
<dbReference type="FunFam" id="3.20.110.10:FF:000002">
    <property type="entry name" value="alpha-mannosidase 2C1 isoform X1"/>
    <property type="match status" value="1"/>
</dbReference>
<dbReference type="InterPro" id="IPR041147">
    <property type="entry name" value="GH38_C"/>
</dbReference>
<evidence type="ECO:0000256" key="7">
    <source>
        <dbReference type="ARBA" id="ARBA00054985"/>
    </source>
</evidence>
<organism evidence="12 13">
    <name type="scientific">Moniliophthora roreri</name>
    <name type="common">Frosty pod rot fungus</name>
    <name type="synonym">Monilia roreri</name>
    <dbReference type="NCBI Taxonomy" id="221103"/>
    <lineage>
        <taxon>Eukaryota</taxon>
        <taxon>Fungi</taxon>
        <taxon>Dikarya</taxon>
        <taxon>Basidiomycota</taxon>
        <taxon>Agaricomycotina</taxon>
        <taxon>Agaricomycetes</taxon>
        <taxon>Agaricomycetidae</taxon>
        <taxon>Agaricales</taxon>
        <taxon>Marasmiineae</taxon>
        <taxon>Marasmiaceae</taxon>
        <taxon>Moniliophthora</taxon>
    </lineage>
</organism>
<comment type="catalytic activity">
    <reaction evidence="1">
        <text>Hydrolysis of terminal, non-reducing alpha-D-mannose residues in alpha-D-mannosides.</text>
        <dbReference type="EC" id="3.2.1.24"/>
    </reaction>
</comment>
<dbReference type="SUPFAM" id="SSF88688">
    <property type="entry name" value="Families 57/38 glycoside transferase middle domain"/>
    <property type="match status" value="1"/>
</dbReference>
<dbReference type="InterPro" id="IPR037094">
    <property type="entry name" value="Glyco_hydro_38_cen_sf"/>
</dbReference>
<accession>A0A0W0G3Z0</accession>
<dbReference type="InterPro" id="IPR011682">
    <property type="entry name" value="Glyco_hydro_38_C"/>
</dbReference>
<dbReference type="InterPro" id="IPR011013">
    <property type="entry name" value="Gal_mutarotase_sf_dom"/>
</dbReference>
<evidence type="ECO:0000256" key="5">
    <source>
        <dbReference type="ARBA" id="ARBA00022801"/>
    </source>
</evidence>
<dbReference type="InterPro" id="IPR028995">
    <property type="entry name" value="Glyco_hydro_57/38_cen_sf"/>
</dbReference>
<dbReference type="GO" id="GO:0000329">
    <property type="term" value="C:fungal-type vacuole membrane"/>
    <property type="evidence" value="ECO:0007669"/>
    <property type="project" value="TreeGrafter"/>
</dbReference>
<sequence>MSCHHHRPNQNSSYPEQNYGPGAKWIKNLTRDRLNNFNGGHFSDVNLTSMLFTHRVDNAEHVKLQVWSAPGLTKPTFEDAMKQKFKPAKKGDSFGPSCTYSSPYTLLFEESDFRLGTNHWWKVSVVIPGYWQQYERVQFEFDPGCEAMIYSITGGYGGDRRVEYIIPMEARVKGTHDFVIESTCNGMFGVPWNGDTIAPPDMNRYFSLASADLVVPNQEAWHLLWDFTTLREICDALPGNTTLQNKALVAANEIMNTLQSGDASSIRKCRQIAEGVLGEGWQSKAEDIYQDPDNAQIWGIGHCHIDTAWLWPYRVTQQKVARSWSTQVDLMERYPEHRFACSQAQQYKWLEQLYPPLFERVKEKILEGKFHPVGGSWVENDSNMPSGEALVRQFVFGQRYFEEKFGKRCDTAWLPDSFGLTGAYPQLIRGAGMKYFFTQKLSWNNINVFPHSTFNWVGIDGTQVLCHMTPVDTYTAQATAGDVNKGLANHKNIESSDTSLLVFGNGDGGGGPLPKMLENLRRIRAANNNHRELPPINMGRSVDQFFEHLEKKSEQGKKLPNWHGELYLEFHRGTYTSHGSIKKGNRHSEVLLLVLENAATVASMLDSEYVYPKQQIDELWEKVLLNQFHDVLPGSAIGMVYDDAELLYAEVNKEGNRLIDEALKVVYPDSAPFTPITKLRPDTRLSDIVAFNPTPFPRREVIKLPISGISPGLRSAVAQVDPDGRFGYALMNNGALDSTVHNSIGSLHASVFTNGSDHFVLRNSSVQMTISGGRITSLLDVALGRELIPEGMTGGLVIFEDRPNYWDAWDVEIHHLETARQLEFTNISVVAHGPLRASVRAEVKYGKSSIVVMLLSQASVSPTSRSLFRFDAKVDWHQRHEFLKFEIPLNIHSDNATYETQFGWVQRPTHKNTTWDMAKFEVCGHKYADLSEYGYGVAILSESKYGFSCRGNVLRISLLRAATAPDAEQDQGKHEFSWAVMPHLGHFLQSDVPIAGILFNIHNQYRYLTKSRDQSLQSGLSRLGVDGAPNVFMETIKRGEHDAFDPESSGPMSVVLRLYEAYGGHAQATLKLGDIDDIEKVYLTNLLEDEESQLQLVETDQKNVFGVKLQFRGFEVKTVKIVLNKEAIFGRKGGKRSSWVDIDGTSIALVGDIDAGGTCNATFTIDGSVEYYSSPLLSTTQHQQTLWTSPQLSDSEHTLVYTVTACKSGQNTTEATSSFLWFDYLLYNTSETPLSRTLFIDDRDERVVYSGSWIKDGGDGDFRLTRQGGTKGSSFGFVFTGSYISVNGRLENSTSLTHVSFALDGDPTITHGYPPQNFVSHNKEFFTNASLSPGEHTLTVTSLSDTPFYFDYILVRDPYAVSKDSKASFPVGGVMGFILGALGIITVICAVLFYRRRQRASRTPPKVPDKGNASAAGEIILFPPVSRPNISSTPSTQSVTGLLASPTPFSSSAALSSPTAASFADDTLSHHEPLQIEVDYPLPADDWGNLPPEYSTTASSGLNIGCIPSSPGHNSGYSESSSTQFPPSRSHTLSSIHHRHNSGTFDTTAEEHVHPNDSRFAQTSRNHSPLVPRRALPSTPPGSPLRPHISSNTEDQLYLRKMKALERDGYNASLPSSHSRGPGYEAPLSPLRRRQTGDDASTSPRSHLSVGHSSRPSTSPSPHESGVASTIPHSPRLHTINPDDDNALRVPELKGKQRMLDFSEGSSSRITPIMHVDSGIRLTPQTGRSPATDAPLIPQHSTASSRPSTASGPSYPPPRPDSASVYSRPGTASTFAPSRPNTATSTQQPLVSPSDHTRVEDSEPLELPPMYTPN</sequence>
<feature type="compositionally biased region" description="Polar residues" evidence="9">
    <location>
        <begin position="1511"/>
        <end position="1535"/>
    </location>
</feature>
<feature type="region of interest" description="Disordered" evidence="9">
    <location>
        <begin position="1501"/>
        <end position="1594"/>
    </location>
</feature>
<name>A0A0W0G3Z0_MONRR</name>
<evidence type="ECO:0000256" key="10">
    <source>
        <dbReference type="SAM" id="Phobius"/>
    </source>
</evidence>
<dbReference type="FunFam" id="2.70.98.30:FF:000001">
    <property type="entry name" value="alpha-mannosidase 2C1 isoform X2"/>
    <property type="match status" value="1"/>
</dbReference>
<feature type="transmembrane region" description="Helical" evidence="10">
    <location>
        <begin position="1371"/>
        <end position="1394"/>
    </location>
</feature>
<dbReference type="GO" id="GO:0006013">
    <property type="term" value="P:mannose metabolic process"/>
    <property type="evidence" value="ECO:0007669"/>
    <property type="project" value="InterPro"/>
</dbReference>
<dbReference type="EC" id="3.2.1.24" evidence="3"/>
<protein>
    <recommendedName>
        <fullName evidence="8">Alpha-mannosidase</fullName>
        <ecNumber evidence="3">3.2.1.24</ecNumber>
    </recommendedName>
</protein>
<dbReference type="Pfam" id="PF22907">
    <property type="entry name" value="Ams1-like_1st"/>
    <property type="match status" value="1"/>
</dbReference>
<feature type="compositionally biased region" description="Polar residues" evidence="9">
    <location>
        <begin position="1739"/>
        <end position="1752"/>
    </location>
</feature>
<evidence type="ECO:0000313" key="13">
    <source>
        <dbReference type="Proteomes" id="UP000054988"/>
    </source>
</evidence>
<evidence type="ECO:0000256" key="9">
    <source>
        <dbReference type="SAM" id="MobiDB-lite"/>
    </source>
</evidence>
<keyword evidence="6" id="KW-0326">Glycosidase</keyword>
<dbReference type="Proteomes" id="UP000054988">
    <property type="component" value="Unassembled WGS sequence"/>
</dbReference>
<evidence type="ECO:0000256" key="1">
    <source>
        <dbReference type="ARBA" id="ARBA00000365"/>
    </source>
</evidence>
<dbReference type="SUPFAM" id="SSF74650">
    <property type="entry name" value="Galactose mutarotase-like"/>
    <property type="match status" value="1"/>
</dbReference>
<keyword evidence="4" id="KW-0479">Metal-binding</keyword>
<dbReference type="FunFam" id="1.20.1270.50:FF:000004">
    <property type="entry name" value="alpha-mannosidase 2C1 isoform X1"/>
    <property type="match status" value="1"/>
</dbReference>
<dbReference type="CDD" id="cd10812">
    <property type="entry name" value="GH38N_AMII_ScAms1_like"/>
    <property type="match status" value="1"/>
</dbReference>
<proteinExistence type="inferred from homology"/>
<dbReference type="Gene3D" id="1.20.1270.50">
    <property type="entry name" value="Glycoside hydrolase family 38, central domain"/>
    <property type="match status" value="1"/>
</dbReference>
<feature type="compositionally biased region" description="Low complexity" evidence="9">
    <location>
        <begin position="1649"/>
        <end position="1665"/>
    </location>
</feature>
<feature type="compositionally biased region" description="Polar residues" evidence="9">
    <location>
        <begin position="1770"/>
        <end position="1791"/>
    </location>
</feature>
<comment type="caution">
    <text evidence="12">The sequence shown here is derived from an EMBL/GenBank/DDBJ whole genome shotgun (WGS) entry which is preliminary data.</text>
</comment>
<evidence type="ECO:0000256" key="6">
    <source>
        <dbReference type="ARBA" id="ARBA00023295"/>
    </source>
</evidence>
<dbReference type="GO" id="GO:0004559">
    <property type="term" value="F:alpha-mannosidase activity"/>
    <property type="evidence" value="ECO:0007669"/>
    <property type="project" value="UniProtKB-EC"/>
</dbReference>
<dbReference type="Gene3D" id="2.70.98.30">
    <property type="entry name" value="Golgi alpha-mannosidase II, domain 4"/>
    <property type="match status" value="1"/>
</dbReference>
<dbReference type="eggNOG" id="KOG4342">
    <property type="taxonomic scope" value="Eukaryota"/>
</dbReference>
<keyword evidence="5 12" id="KW-0378">Hydrolase</keyword>
<dbReference type="GO" id="GO:0030246">
    <property type="term" value="F:carbohydrate binding"/>
    <property type="evidence" value="ECO:0007669"/>
    <property type="project" value="InterPro"/>
</dbReference>
<dbReference type="PANTHER" id="PTHR46017">
    <property type="entry name" value="ALPHA-MANNOSIDASE 2C1"/>
    <property type="match status" value="1"/>
</dbReference>
<dbReference type="SMART" id="SM00872">
    <property type="entry name" value="Alpha-mann_mid"/>
    <property type="match status" value="1"/>
</dbReference>
<dbReference type="Gene3D" id="2.60.120.260">
    <property type="entry name" value="Galactose-binding domain-like"/>
    <property type="match status" value="2"/>
</dbReference>
<dbReference type="EMBL" id="LATX01001202">
    <property type="protein sequence ID" value="KTB43311.1"/>
    <property type="molecule type" value="Genomic_DNA"/>
</dbReference>
<dbReference type="GO" id="GO:0046872">
    <property type="term" value="F:metal ion binding"/>
    <property type="evidence" value="ECO:0007669"/>
    <property type="project" value="UniProtKB-KW"/>
</dbReference>
<comment type="function">
    <text evidence="7">Degrades free oligosaccharides in the vacuole.</text>
</comment>
<gene>
    <name evidence="12" type="ORF">WG66_4109</name>
</gene>
<comment type="similarity">
    <text evidence="2">Belongs to the glycosyl hydrolase 38 family.</text>
</comment>
<dbReference type="Pfam" id="PF17677">
    <property type="entry name" value="Glyco_hydro38C2"/>
    <property type="match status" value="1"/>
</dbReference>
<keyword evidence="10" id="KW-1133">Transmembrane helix</keyword>
<evidence type="ECO:0000313" key="12">
    <source>
        <dbReference type="EMBL" id="KTB43311.1"/>
    </source>
</evidence>
<reference evidence="12 13" key="1">
    <citation type="submission" date="2015-12" db="EMBL/GenBank/DDBJ databases">
        <title>Draft genome sequence of Moniliophthora roreri, the causal agent of frosty pod rot of cacao.</title>
        <authorList>
            <person name="Aime M.C."/>
            <person name="Diaz-Valderrama J.R."/>
            <person name="Kijpornyongpan T."/>
            <person name="Phillips-Mora W."/>
        </authorList>
    </citation>
    <scope>NUCLEOTIDE SEQUENCE [LARGE SCALE GENOMIC DNA]</scope>
    <source>
        <strain evidence="12 13">MCA 2952</strain>
    </source>
</reference>
<evidence type="ECO:0000256" key="4">
    <source>
        <dbReference type="ARBA" id="ARBA00022723"/>
    </source>
</evidence>
<dbReference type="InterPro" id="IPR000602">
    <property type="entry name" value="Glyco_hydro_38_N"/>
</dbReference>
<keyword evidence="10" id="KW-0812">Transmembrane</keyword>
<dbReference type="Pfam" id="PF01074">
    <property type="entry name" value="Glyco_hydro_38N"/>
    <property type="match status" value="1"/>
</dbReference>
<feature type="region of interest" description="Disordered" evidence="9">
    <location>
        <begin position="1720"/>
        <end position="1814"/>
    </location>
</feature>
<dbReference type="Pfam" id="PF07748">
    <property type="entry name" value="Glyco_hydro_38C"/>
    <property type="match status" value="1"/>
</dbReference>
<dbReference type="Gene3D" id="3.20.110.10">
    <property type="entry name" value="Glycoside hydrolase 38, N terminal domain"/>
    <property type="match status" value="1"/>
</dbReference>
<evidence type="ECO:0000259" key="11">
    <source>
        <dbReference type="SMART" id="SM00872"/>
    </source>
</evidence>